<evidence type="ECO:0000256" key="2">
    <source>
        <dbReference type="ARBA" id="ARBA00022898"/>
    </source>
</evidence>
<dbReference type="InterPro" id="IPR029066">
    <property type="entry name" value="PLP-binding_barrel"/>
</dbReference>
<organism evidence="4 5">
    <name type="scientific">Streptomyces albireticuli</name>
    <dbReference type="NCBI Taxonomy" id="1940"/>
    <lineage>
        <taxon>Bacteria</taxon>
        <taxon>Bacillati</taxon>
        <taxon>Actinomycetota</taxon>
        <taxon>Actinomycetes</taxon>
        <taxon>Kitasatosporales</taxon>
        <taxon>Streptomycetaceae</taxon>
        <taxon>Streptomyces</taxon>
    </lineage>
</organism>
<dbReference type="EMBL" id="CP021744">
    <property type="protein sequence ID" value="ARZ65828.1"/>
    <property type="molecule type" value="Genomic_DNA"/>
</dbReference>
<dbReference type="SUPFAM" id="SSF50621">
    <property type="entry name" value="Alanine racemase C-terminal domain-like"/>
    <property type="match status" value="1"/>
</dbReference>
<dbReference type="InterPro" id="IPR000183">
    <property type="entry name" value="Orn/DAP/Arg_de-COase"/>
</dbReference>
<dbReference type="Gene3D" id="3.20.20.10">
    <property type="entry name" value="Alanine racemase"/>
    <property type="match status" value="1"/>
</dbReference>
<dbReference type="AlphaFoldDB" id="A0A1Z2KUU5"/>
<evidence type="ECO:0000256" key="1">
    <source>
        <dbReference type="ARBA" id="ARBA00001933"/>
    </source>
</evidence>
<sequence>MQTHRHEGHALPSRVAERIHSGIAAARERAEPFCAYVHDTAAIAGQARRLRAALPDTCTLLYAVKANSRPEVLRALAPVVDGFEISSGGELRKARAADGDARVVFNGPGKTWAAVEEGLRAGVDLFNVESLTDLARLDAVAGRTGTRARVLLRANTRRPLVTGTHQMVGEATQFGIDEDQLPQVAAAALAAPHIDVEGLHLHSVSNNPDAASHLAFVDRCLALAAELRARHGLPTRVLDIGGGFGVDYSGDGRHFDWDAFARGLHDRSAALAGVELVIEPGRSLVAEHGFYCAEVLDVKHNHGRAFAVLRGGIHQFRLPKVLGAEHPFTVVGVDSWPWPVDRNELRDTPVALCGELGTPADVLTRAARVGRLRTGDVVVFPMAGAYGWEISHRDFLSHPHPDFLAT</sequence>
<evidence type="ECO:0000313" key="4">
    <source>
        <dbReference type="EMBL" id="ARZ65828.1"/>
    </source>
</evidence>
<dbReference type="Pfam" id="PF02784">
    <property type="entry name" value="Orn_Arg_deC_N"/>
    <property type="match status" value="1"/>
</dbReference>
<protein>
    <submittedName>
        <fullName evidence="4">Diaminopimelate decarboxylase</fullName>
    </submittedName>
</protein>
<dbReference type="InterPro" id="IPR022644">
    <property type="entry name" value="De-COase2_N"/>
</dbReference>
<dbReference type="PRINTS" id="PR01182">
    <property type="entry name" value="ORNDCRBXLASE"/>
</dbReference>
<dbReference type="RefSeq" id="WP_087924544.1">
    <property type="nucleotide sequence ID" value="NZ_CP021744.1"/>
</dbReference>
<name>A0A1Z2KUU5_9ACTN</name>
<keyword evidence="2" id="KW-0663">Pyridoxal phosphate</keyword>
<dbReference type="Proteomes" id="UP000195755">
    <property type="component" value="Chromosome"/>
</dbReference>
<dbReference type="GO" id="GO:0009089">
    <property type="term" value="P:lysine biosynthetic process via diaminopimelate"/>
    <property type="evidence" value="ECO:0007669"/>
    <property type="project" value="TreeGrafter"/>
</dbReference>
<accession>A0A1Z2KUU5</accession>
<dbReference type="Gene3D" id="2.40.37.10">
    <property type="entry name" value="Lyase, Ornithine Decarboxylase, Chain A, domain 1"/>
    <property type="match status" value="1"/>
</dbReference>
<dbReference type="GO" id="GO:0006596">
    <property type="term" value="P:polyamine biosynthetic process"/>
    <property type="evidence" value="ECO:0007669"/>
    <property type="project" value="InterPro"/>
</dbReference>
<comment type="cofactor">
    <cofactor evidence="1">
        <name>pyridoxal 5'-phosphate</name>
        <dbReference type="ChEBI" id="CHEBI:597326"/>
    </cofactor>
</comment>
<evidence type="ECO:0000313" key="5">
    <source>
        <dbReference type="Proteomes" id="UP000195755"/>
    </source>
</evidence>
<dbReference type="PRINTS" id="PR01179">
    <property type="entry name" value="ODADCRBXLASE"/>
</dbReference>
<reference evidence="4 5" key="1">
    <citation type="submission" date="2017-06" db="EMBL/GenBank/DDBJ databases">
        <title>Streptomyces albireticuli Genome sequencing and assembly.</title>
        <authorList>
            <person name="Wang Y."/>
            <person name="Du B."/>
            <person name="Ding Y."/>
            <person name="Liu H."/>
            <person name="Hou Q."/>
            <person name="Liu K."/>
            <person name="Yao L."/>
            <person name="Wang C."/>
        </authorList>
    </citation>
    <scope>NUCLEOTIDE SEQUENCE [LARGE SCALE GENOMIC DNA]</scope>
    <source>
        <strain evidence="4 5">MDJK11</strain>
    </source>
</reference>
<proteinExistence type="predicted"/>
<dbReference type="InterPro" id="IPR002433">
    <property type="entry name" value="Orn_de-COase"/>
</dbReference>
<dbReference type="GO" id="GO:0008836">
    <property type="term" value="F:diaminopimelate decarboxylase activity"/>
    <property type="evidence" value="ECO:0007669"/>
    <property type="project" value="TreeGrafter"/>
</dbReference>
<gene>
    <name evidence="4" type="primary">lysA</name>
    <name evidence="4" type="ORF">SMD11_0162</name>
</gene>
<dbReference type="PANTHER" id="PTHR43727">
    <property type="entry name" value="DIAMINOPIMELATE DECARBOXYLASE"/>
    <property type="match status" value="1"/>
</dbReference>
<dbReference type="PANTHER" id="PTHR43727:SF2">
    <property type="entry name" value="GROUP IV DECARBOXYLASE"/>
    <property type="match status" value="1"/>
</dbReference>
<dbReference type="InterPro" id="IPR009006">
    <property type="entry name" value="Ala_racemase/Decarboxylase_C"/>
</dbReference>
<dbReference type="SUPFAM" id="SSF51419">
    <property type="entry name" value="PLP-binding barrel"/>
    <property type="match status" value="1"/>
</dbReference>
<dbReference type="OrthoDB" id="9802241at2"/>
<dbReference type="KEGG" id="salj:SMD11_0162"/>
<feature type="domain" description="Orn/DAP/Arg decarboxylase 2 N-terminal" evidence="3">
    <location>
        <begin position="42"/>
        <end position="286"/>
    </location>
</feature>
<evidence type="ECO:0000259" key="3">
    <source>
        <dbReference type="Pfam" id="PF02784"/>
    </source>
</evidence>